<dbReference type="PANTHER" id="PTHR36102:SF1">
    <property type="entry name" value="YDR124W-LIKE HELICAL BUNDLE DOMAIN-CONTAINING PROTEIN"/>
    <property type="match status" value="1"/>
</dbReference>
<accession>A0A316UD06</accession>
<dbReference type="Proteomes" id="UP000245942">
    <property type="component" value="Unassembled WGS sequence"/>
</dbReference>
<gene>
    <name evidence="3" type="ORF">BCV69DRAFT_106245</name>
</gene>
<dbReference type="PANTHER" id="PTHR36102">
    <property type="entry name" value="CHROMOSOME 10, WHOLE GENOME SHOTGUN SEQUENCE"/>
    <property type="match status" value="1"/>
</dbReference>
<evidence type="ECO:0000313" key="4">
    <source>
        <dbReference type="Proteomes" id="UP000245942"/>
    </source>
</evidence>
<dbReference type="InterPro" id="IPR047092">
    <property type="entry name" value="AFUB_07903/YDR124W-like_hel"/>
</dbReference>
<dbReference type="EMBL" id="KZ819322">
    <property type="protein sequence ID" value="PWN23042.1"/>
    <property type="molecule type" value="Genomic_DNA"/>
</dbReference>
<evidence type="ECO:0000256" key="1">
    <source>
        <dbReference type="SAM" id="MobiDB-lite"/>
    </source>
</evidence>
<proteinExistence type="predicted"/>
<dbReference type="Pfam" id="PF11001">
    <property type="entry name" value="AFUB_07903_YDR124W_hel"/>
    <property type="match status" value="1"/>
</dbReference>
<feature type="domain" description="Subtelomeric hrmA-associated cluster protein AFUB-079030/YDR124W-like helical bundle" evidence="2">
    <location>
        <begin position="273"/>
        <end position="389"/>
    </location>
</feature>
<dbReference type="STRING" id="1684307.A0A316UD06"/>
<name>A0A316UD06_9BASI</name>
<feature type="region of interest" description="Disordered" evidence="1">
    <location>
        <begin position="690"/>
        <end position="726"/>
    </location>
</feature>
<dbReference type="AlphaFoldDB" id="A0A316UD06"/>
<feature type="region of interest" description="Disordered" evidence="1">
    <location>
        <begin position="94"/>
        <end position="146"/>
    </location>
</feature>
<dbReference type="RefSeq" id="XP_025350202.1">
    <property type="nucleotide sequence ID" value="XM_025489044.1"/>
</dbReference>
<reference evidence="3 4" key="1">
    <citation type="journal article" date="2018" name="Mol. Biol. Evol.">
        <title>Broad Genomic Sampling Reveals a Smut Pathogenic Ancestry of the Fungal Clade Ustilaginomycotina.</title>
        <authorList>
            <person name="Kijpornyongpan T."/>
            <person name="Mondo S.J."/>
            <person name="Barry K."/>
            <person name="Sandor L."/>
            <person name="Lee J."/>
            <person name="Lipzen A."/>
            <person name="Pangilinan J."/>
            <person name="LaButti K."/>
            <person name="Hainaut M."/>
            <person name="Henrissat B."/>
            <person name="Grigoriev I.V."/>
            <person name="Spatafora J.W."/>
            <person name="Aime M.C."/>
        </authorList>
    </citation>
    <scope>NUCLEOTIDE SEQUENCE [LARGE SCALE GENOMIC DNA]</scope>
    <source>
        <strain evidence="3 4">MCA 4718</strain>
    </source>
</reference>
<evidence type="ECO:0000259" key="2">
    <source>
        <dbReference type="Pfam" id="PF11001"/>
    </source>
</evidence>
<feature type="compositionally biased region" description="Low complexity" evidence="1">
    <location>
        <begin position="710"/>
        <end position="723"/>
    </location>
</feature>
<feature type="compositionally biased region" description="Basic and acidic residues" evidence="1">
    <location>
        <begin position="427"/>
        <end position="437"/>
    </location>
</feature>
<dbReference type="GeneID" id="37010778"/>
<protein>
    <recommendedName>
        <fullName evidence="2">Subtelomeric hrmA-associated cluster protein AFUB-079030/YDR124W-like helical bundle domain-containing protein</fullName>
    </recommendedName>
</protein>
<dbReference type="InterPro" id="IPR021264">
    <property type="entry name" value="AFUB_079030/YDR124W-like"/>
</dbReference>
<feature type="region of interest" description="Disordered" evidence="1">
    <location>
        <begin position="582"/>
        <end position="633"/>
    </location>
</feature>
<feature type="compositionally biased region" description="Low complexity" evidence="1">
    <location>
        <begin position="611"/>
        <end position="623"/>
    </location>
</feature>
<keyword evidence="4" id="KW-1185">Reference proteome</keyword>
<sequence length="873" mass="94252">MPRIPVRTEPYSSPSRQHRHFKNKRDQVLRALGKSAYINGSQFAIMWVAASGQTETYASEAFQGRLEDWFENSGIKQEGKRLVLERKARMSASVTSSSGKSMLAEDDGADDAASQLSDDDSDCAAEDNESVLECGSGEMGASSKLKTPLLGQGSDVFASRDSAPPIAPISAAHANAVLASTSAIAPTPNAVASSSTSLNRPARKLLQPLDISSANLAFNQHSPLLPASAGDGLFLRAPLSAPLPNQRKPPPPMRVPLARTNSTSDANLTQVTLSNEAARTAFFELRFGQMQQGMCKTVAKAWIKIIEPKKQTRCPYNKGEEGKPDWWPEGVRHKEPDHLMKPERHSLLLTILRSPKIKVSRLQLATAEVVAMIRADKVNLLMDVYRIAREEERLRESGKGVTDRPITVGVSTLQGWQRGGINGEKGGLSEEGKRATLGDDVPESSERRTGAGAAMQVAASSSGPLAQARKRENSQTMSRNSLNGTSSLGPVEKRQRLSIIKVETPEAMASNNLNNLRVAAIAMAAATAHDAGHRAAQQQQQFQQAVHAQSFATPSHVQLRLNELDGRYPPQMQQQQHFQLDAAHPGSMSAPQPAPAQLYPHHHEPQHRQQQHQTQQHQYLTHHSSSVGNSPAIGYSYELDGQTFLGNFDASRPQQQNVQQIEASNAGSLGLHGLGVGTLQHAMMWDGSGLEAGNVQQPWSSSPAPQMHAQQQQQQQQQQPQQQEDQMSLLRAHLAEAGSSGRATASPSTLAGAHRATFVHNSGGGDDSMGDMTLDMDRSFASASSHRSGPATPPSAVSRHSNQGVENFIGAAPAPVQGMEKVVLQQRYPSHGHGNGHRQGEVAMPFQQLQANHQNGIWAPSGAEVFTGWAMNS</sequence>
<feature type="compositionally biased region" description="Polar residues" evidence="1">
    <location>
        <begin position="474"/>
        <end position="488"/>
    </location>
</feature>
<feature type="compositionally biased region" description="Gly residues" evidence="1">
    <location>
        <begin position="417"/>
        <end position="426"/>
    </location>
</feature>
<feature type="region of interest" description="Disordered" evidence="1">
    <location>
        <begin position="780"/>
        <end position="800"/>
    </location>
</feature>
<evidence type="ECO:0000313" key="3">
    <source>
        <dbReference type="EMBL" id="PWN23042.1"/>
    </source>
</evidence>
<organism evidence="3 4">
    <name type="scientific">Pseudomicrostroma glucosiphilum</name>
    <dbReference type="NCBI Taxonomy" id="1684307"/>
    <lineage>
        <taxon>Eukaryota</taxon>
        <taxon>Fungi</taxon>
        <taxon>Dikarya</taxon>
        <taxon>Basidiomycota</taxon>
        <taxon>Ustilaginomycotina</taxon>
        <taxon>Exobasidiomycetes</taxon>
        <taxon>Microstromatales</taxon>
        <taxon>Microstromatales incertae sedis</taxon>
        <taxon>Pseudomicrostroma</taxon>
    </lineage>
</organism>
<feature type="region of interest" description="Disordered" evidence="1">
    <location>
        <begin position="415"/>
        <end position="490"/>
    </location>
</feature>
<feature type="compositionally biased region" description="Acidic residues" evidence="1">
    <location>
        <begin position="117"/>
        <end position="130"/>
    </location>
</feature>
<dbReference type="OrthoDB" id="5338458at2759"/>
<feature type="compositionally biased region" description="Polar residues" evidence="1">
    <location>
        <begin position="694"/>
        <end position="704"/>
    </location>
</feature>
<feature type="region of interest" description="Disordered" evidence="1">
    <location>
        <begin position="1"/>
        <end position="22"/>
    </location>
</feature>